<dbReference type="PROSITE" id="PS01229">
    <property type="entry name" value="COF_2"/>
    <property type="match status" value="1"/>
</dbReference>
<dbReference type="InterPro" id="IPR023214">
    <property type="entry name" value="HAD_sf"/>
</dbReference>
<evidence type="ECO:0000313" key="2">
    <source>
        <dbReference type="EMBL" id="GAX09483.1"/>
    </source>
</evidence>
<feature type="signal peptide" evidence="1">
    <location>
        <begin position="1"/>
        <end position="18"/>
    </location>
</feature>
<dbReference type="PRINTS" id="PR00119">
    <property type="entry name" value="CATATPASE"/>
</dbReference>
<keyword evidence="1" id="KW-0732">Signal</keyword>
<gene>
    <name evidence="2" type="ORF">FisN_6Lh137</name>
</gene>
<dbReference type="Pfam" id="PF08282">
    <property type="entry name" value="Hydrolase_3"/>
    <property type="match status" value="1"/>
</dbReference>
<protein>
    <recommendedName>
        <fullName evidence="4">Sugar-phosphatase</fullName>
    </recommendedName>
</protein>
<reference evidence="2 3" key="1">
    <citation type="journal article" date="2015" name="Plant Cell">
        <title>Oil accumulation by the oleaginous diatom Fistulifera solaris as revealed by the genome and transcriptome.</title>
        <authorList>
            <person name="Tanaka T."/>
            <person name="Maeda Y."/>
            <person name="Veluchamy A."/>
            <person name="Tanaka M."/>
            <person name="Abida H."/>
            <person name="Marechal E."/>
            <person name="Bowler C."/>
            <person name="Muto M."/>
            <person name="Sunaga Y."/>
            <person name="Tanaka M."/>
            <person name="Yoshino T."/>
            <person name="Taniguchi T."/>
            <person name="Fukuda Y."/>
            <person name="Nemoto M."/>
            <person name="Matsumoto M."/>
            <person name="Wong P.S."/>
            <person name="Aburatani S."/>
            <person name="Fujibuchi W."/>
        </authorList>
    </citation>
    <scope>NUCLEOTIDE SEQUENCE [LARGE SCALE GENOMIC DNA]</scope>
    <source>
        <strain evidence="2 3">JPCC DA0580</strain>
    </source>
</reference>
<dbReference type="OrthoDB" id="27226at2759"/>
<evidence type="ECO:0000313" key="3">
    <source>
        <dbReference type="Proteomes" id="UP000198406"/>
    </source>
</evidence>
<dbReference type="AlphaFoldDB" id="A0A1Z5J656"/>
<dbReference type="SUPFAM" id="SSF56784">
    <property type="entry name" value="HAD-like"/>
    <property type="match status" value="1"/>
</dbReference>
<comment type="caution">
    <text evidence="2">The sequence shown here is derived from an EMBL/GenBank/DDBJ whole genome shotgun (WGS) entry which is preliminary data.</text>
</comment>
<dbReference type="GO" id="GO:0005829">
    <property type="term" value="C:cytosol"/>
    <property type="evidence" value="ECO:0007669"/>
    <property type="project" value="TreeGrafter"/>
</dbReference>
<dbReference type="GO" id="GO:0016791">
    <property type="term" value="F:phosphatase activity"/>
    <property type="evidence" value="ECO:0007669"/>
    <property type="project" value="TreeGrafter"/>
</dbReference>
<feature type="chain" id="PRO_5012328695" description="Sugar-phosphatase" evidence="1">
    <location>
        <begin position="19"/>
        <end position="387"/>
    </location>
</feature>
<dbReference type="InterPro" id="IPR036412">
    <property type="entry name" value="HAD-like_sf"/>
</dbReference>
<dbReference type="PANTHER" id="PTHR10000:SF8">
    <property type="entry name" value="HAD SUPERFAMILY HYDROLASE-LIKE, TYPE 3"/>
    <property type="match status" value="1"/>
</dbReference>
<dbReference type="EMBL" id="BDSP01000007">
    <property type="protein sequence ID" value="GAX09483.1"/>
    <property type="molecule type" value="Genomic_DNA"/>
</dbReference>
<dbReference type="PROSITE" id="PS01228">
    <property type="entry name" value="COF_1"/>
    <property type="match status" value="1"/>
</dbReference>
<evidence type="ECO:0000256" key="1">
    <source>
        <dbReference type="SAM" id="SignalP"/>
    </source>
</evidence>
<sequence>MLPYLLPLLLLLFSESHAFVPLKKGTTTRPSFAAQDDFGGKPPSKGDLYSQEDLQAIFDLHNNLQEFRDRYRPAKSVEDIPNIQDLVQQFLQESTIEKDEETTKLQNIRAIASDVDGTLLTTNHTMHPRTTAALVQILQQVQDPLSPLQFFFLATGKTRPGAWHHMPPELQSLLQTCPGVYIQGLYCVNSEQQVVFEQTLSAESVQAAELFAAQHQLTLLGYQADQLYATESSHPYHVQEIHSKYGEPEPILVPSFEGRTWHKLILMGSDNEMLQRVYRPLWDNLAERHGATTTQAVPLMLELLPAGCNKGVGVERLCHELGIDPQTELLAVGDGENDKEMLEMAALGIALGNAVSVTKSVADVVLTETNNEGAAGMALERYVLQQR</sequence>
<dbReference type="Proteomes" id="UP000198406">
    <property type="component" value="Unassembled WGS sequence"/>
</dbReference>
<dbReference type="InParanoid" id="A0A1Z5J656"/>
<keyword evidence="3" id="KW-1185">Reference proteome</keyword>
<organism evidence="2 3">
    <name type="scientific">Fistulifera solaris</name>
    <name type="common">Oleaginous diatom</name>
    <dbReference type="NCBI Taxonomy" id="1519565"/>
    <lineage>
        <taxon>Eukaryota</taxon>
        <taxon>Sar</taxon>
        <taxon>Stramenopiles</taxon>
        <taxon>Ochrophyta</taxon>
        <taxon>Bacillariophyta</taxon>
        <taxon>Bacillariophyceae</taxon>
        <taxon>Bacillariophycidae</taxon>
        <taxon>Naviculales</taxon>
        <taxon>Naviculaceae</taxon>
        <taxon>Fistulifera</taxon>
    </lineage>
</organism>
<dbReference type="FunCoup" id="A0A1Z5J656">
    <property type="interactions" value="1"/>
</dbReference>
<evidence type="ECO:0008006" key="4">
    <source>
        <dbReference type="Google" id="ProtNLM"/>
    </source>
</evidence>
<dbReference type="Gene3D" id="3.40.50.1000">
    <property type="entry name" value="HAD superfamily/HAD-like"/>
    <property type="match status" value="1"/>
</dbReference>
<dbReference type="PANTHER" id="PTHR10000">
    <property type="entry name" value="PHOSPHOSERINE PHOSPHATASE"/>
    <property type="match status" value="1"/>
</dbReference>
<proteinExistence type="predicted"/>
<dbReference type="Gene3D" id="3.30.1240.10">
    <property type="match status" value="1"/>
</dbReference>
<accession>A0A1Z5J656</accession>
<dbReference type="GO" id="GO:0000287">
    <property type="term" value="F:magnesium ion binding"/>
    <property type="evidence" value="ECO:0007669"/>
    <property type="project" value="TreeGrafter"/>
</dbReference>
<name>A0A1Z5J656_FISSO</name>